<dbReference type="EMBL" id="JAWSTH010000018">
    <property type="protein sequence ID" value="MDW5594511.1"/>
    <property type="molecule type" value="Genomic_DNA"/>
</dbReference>
<keyword evidence="4" id="KW-1185">Reference proteome</keyword>
<dbReference type="InterPro" id="IPR010982">
    <property type="entry name" value="Lambda_DNA-bd_dom_sf"/>
</dbReference>
<evidence type="ECO:0000313" key="4">
    <source>
        <dbReference type="Proteomes" id="UP001284601"/>
    </source>
</evidence>
<sequence length="231" mass="24339">MERSGPEEGPAFDAVQLGERLRAARERNGIGLRELSRRVQLSASMISQLERGLTMPSVTTLYAVTTALGSSLDELVGAPRTAAGAAAPALAGAPPVTVPAGGALARPTQLESAPLPVARHASPRRIALEDGVRWELLAATPSPDVEFMRVTYEPGGASAPADALQRHDGSEYGHVAEGRLGVTVGFHTYELEAGDSISFASTMPHRLFNLLDDRPTTGFWVVVGRSARAHA</sequence>
<dbReference type="InterPro" id="IPR013096">
    <property type="entry name" value="Cupin_2"/>
</dbReference>
<dbReference type="SUPFAM" id="SSF47413">
    <property type="entry name" value="lambda repressor-like DNA-binding domains"/>
    <property type="match status" value="1"/>
</dbReference>
<dbReference type="InterPro" id="IPR011051">
    <property type="entry name" value="RmlC_Cupin_sf"/>
</dbReference>
<name>A0ABU4HMH2_9ACTN</name>
<proteinExistence type="predicted"/>
<reference evidence="4" key="1">
    <citation type="submission" date="2023-07" db="EMBL/GenBank/DDBJ databases">
        <title>Conexibacter stalactiti sp. nov., isolated from stalactites in a lava cave and emended description of the genus Conexibacter.</title>
        <authorList>
            <person name="Lee S.D."/>
        </authorList>
    </citation>
    <scope>NUCLEOTIDE SEQUENCE [LARGE SCALE GENOMIC DNA]</scope>
    <source>
        <strain evidence="4">KCTC 39840</strain>
    </source>
</reference>
<accession>A0ABU4HMH2</accession>
<reference evidence="3 4" key="2">
    <citation type="submission" date="2023-10" db="EMBL/GenBank/DDBJ databases">
        <authorList>
            <person name="Han X.F."/>
        </authorList>
    </citation>
    <scope>NUCLEOTIDE SEQUENCE [LARGE SCALE GENOMIC DNA]</scope>
    <source>
        <strain evidence="3 4">KCTC 39840</strain>
    </source>
</reference>
<dbReference type="CDD" id="cd00093">
    <property type="entry name" value="HTH_XRE"/>
    <property type="match status" value="1"/>
</dbReference>
<dbReference type="RefSeq" id="WP_318596780.1">
    <property type="nucleotide sequence ID" value="NZ_JAWSTH010000018.1"/>
</dbReference>
<comment type="caution">
    <text evidence="3">The sequence shown here is derived from an EMBL/GenBank/DDBJ whole genome shotgun (WGS) entry which is preliminary data.</text>
</comment>
<keyword evidence="1" id="KW-0238">DNA-binding</keyword>
<dbReference type="SMART" id="SM00530">
    <property type="entry name" value="HTH_XRE"/>
    <property type="match status" value="1"/>
</dbReference>
<organism evidence="3 4">
    <name type="scientific">Conexibacter stalactiti</name>
    <dbReference type="NCBI Taxonomy" id="1940611"/>
    <lineage>
        <taxon>Bacteria</taxon>
        <taxon>Bacillati</taxon>
        <taxon>Actinomycetota</taxon>
        <taxon>Thermoleophilia</taxon>
        <taxon>Solirubrobacterales</taxon>
        <taxon>Conexibacteraceae</taxon>
        <taxon>Conexibacter</taxon>
    </lineage>
</organism>
<dbReference type="InterPro" id="IPR001387">
    <property type="entry name" value="Cro/C1-type_HTH"/>
</dbReference>
<dbReference type="Pfam" id="PF01381">
    <property type="entry name" value="HTH_3"/>
    <property type="match status" value="1"/>
</dbReference>
<dbReference type="InterPro" id="IPR050807">
    <property type="entry name" value="TransReg_Diox_bact_type"/>
</dbReference>
<feature type="domain" description="HTH cro/C1-type" evidence="2">
    <location>
        <begin position="21"/>
        <end position="75"/>
    </location>
</feature>
<dbReference type="InterPro" id="IPR014710">
    <property type="entry name" value="RmlC-like_jellyroll"/>
</dbReference>
<dbReference type="Gene3D" id="1.10.260.40">
    <property type="entry name" value="lambda repressor-like DNA-binding domains"/>
    <property type="match status" value="1"/>
</dbReference>
<dbReference type="Pfam" id="PF07883">
    <property type="entry name" value="Cupin_2"/>
    <property type="match status" value="1"/>
</dbReference>
<dbReference type="Gene3D" id="2.60.120.10">
    <property type="entry name" value="Jelly Rolls"/>
    <property type="match status" value="1"/>
</dbReference>
<dbReference type="SUPFAM" id="SSF51182">
    <property type="entry name" value="RmlC-like cupins"/>
    <property type="match status" value="1"/>
</dbReference>
<gene>
    <name evidence="3" type="ORF">R7226_09200</name>
</gene>
<evidence type="ECO:0000259" key="2">
    <source>
        <dbReference type="PROSITE" id="PS50943"/>
    </source>
</evidence>
<dbReference type="CDD" id="cd02209">
    <property type="entry name" value="cupin_XRE_C"/>
    <property type="match status" value="1"/>
</dbReference>
<dbReference type="PANTHER" id="PTHR46797:SF2">
    <property type="entry name" value="TRANSCRIPTIONAL REGULATOR"/>
    <property type="match status" value="1"/>
</dbReference>
<evidence type="ECO:0000313" key="3">
    <source>
        <dbReference type="EMBL" id="MDW5594511.1"/>
    </source>
</evidence>
<dbReference type="Proteomes" id="UP001284601">
    <property type="component" value="Unassembled WGS sequence"/>
</dbReference>
<dbReference type="PANTHER" id="PTHR46797">
    <property type="entry name" value="HTH-TYPE TRANSCRIPTIONAL REGULATOR"/>
    <property type="match status" value="1"/>
</dbReference>
<protein>
    <submittedName>
        <fullName evidence="3">XRE family transcriptional regulator</fullName>
    </submittedName>
</protein>
<evidence type="ECO:0000256" key="1">
    <source>
        <dbReference type="ARBA" id="ARBA00023125"/>
    </source>
</evidence>
<dbReference type="PROSITE" id="PS50943">
    <property type="entry name" value="HTH_CROC1"/>
    <property type="match status" value="1"/>
</dbReference>